<dbReference type="InterPro" id="IPR002933">
    <property type="entry name" value="Peptidase_M20"/>
</dbReference>
<dbReference type="InterPro" id="IPR051458">
    <property type="entry name" value="Cyt/Met_Dipeptidase"/>
</dbReference>
<dbReference type="GO" id="GO:0046872">
    <property type="term" value="F:metal ion binding"/>
    <property type="evidence" value="ECO:0007669"/>
    <property type="project" value="UniProtKB-KW"/>
</dbReference>
<evidence type="ECO:0000259" key="4">
    <source>
        <dbReference type="Pfam" id="PF07687"/>
    </source>
</evidence>
<dbReference type="PANTHER" id="PTHR43270:SF12">
    <property type="entry name" value="SUCCINYL-DIAMINOPIMELATE DESUCCINYLASE"/>
    <property type="match status" value="1"/>
</dbReference>
<comment type="caution">
    <text evidence="5">The sequence shown here is derived from an EMBL/GenBank/DDBJ whole genome shotgun (WGS) entry which is preliminary data.</text>
</comment>
<dbReference type="SUPFAM" id="SSF53187">
    <property type="entry name" value="Zn-dependent exopeptidases"/>
    <property type="match status" value="1"/>
</dbReference>
<gene>
    <name evidence="5" type="ORF">LZ495_07685</name>
</gene>
<dbReference type="GO" id="GO:0006508">
    <property type="term" value="P:proteolysis"/>
    <property type="evidence" value="ECO:0007669"/>
    <property type="project" value="UniProtKB-KW"/>
</dbReference>
<dbReference type="GO" id="GO:0008233">
    <property type="term" value="F:peptidase activity"/>
    <property type="evidence" value="ECO:0007669"/>
    <property type="project" value="UniProtKB-KW"/>
</dbReference>
<keyword evidence="6" id="KW-1185">Reference proteome</keyword>
<dbReference type="Pfam" id="PF01546">
    <property type="entry name" value="Peptidase_M20"/>
    <property type="match status" value="1"/>
</dbReference>
<dbReference type="Pfam" id="PF07687">
    <property type="entry name" value="M20_dimer"/>
    <property type="match status" value="1"/>
</dbReference>
<organism evidence="5 6">
    <name type="scientific">Yinghuangia soli</name>
    <dbReference type="NCBI Taxonomy" id="2908204"/>
    <lineage>
        <taxon>Bacteria</taxon>
        <taxon>Bacillati</taxon>
        <taxon>Actinomycetota</taxon>
        <taxon>Actinomycetes</taxon>
        <taxon>Kitasatosporales</taxon>
        <taxon>Streptomycetaceae</taxon>
        <taxon>Yinghuangia</taxon>
    </lineage>
</organism>
<dbReference type="RefSeq" id="WP_235051246.1">
    <property type="nucleotide sequence ID" value="NZ_JAKFHA010000003.1"/>
</dbReference>
<evidence type="ECO:0000256" key="2">
    <source>
        <dbReference type="ARBA" id="ARBA00022723"/>
    </source>
</evidence>
<name>A0AA41PZ23_9ACTN</name>
<keyword evidence="1" id="KW-0645">Protease</keyword>
<accession>A0AA41PZ23</accession>
<dbReference type="InterPro" id="IPR011650">
    <property type="entry name" value="Peptidase_M20_dimer"/>
</dbReference>
<dbReference type="Gene3D" id="3.40.630.10">
    <property type="entry name" value="Zn peptidases"/>
    <property type="match status" value="1"/>
</dbReference>
<evidence type="ECO:0000313" key="5">
    <source>
        <dbReference type="EMBL" id="MCF2527097.1"/>
    </source>
</evidence>
<dbReference type="AlphaFoldDB" id="A0AA41PZ23"/>
<dbReference type="EMBL" id="JAKFHA010000003">
    <property type="protein sequence ID" value="MCF2527097.1"/>
    <property type="molecule type" value="Genomic_DNA"/>
</dbReference>
<evidence type="ECO:0000256" key="3">
    <source>
        <dbReference type="ARBA" id="ARBA00022801"/>
    </source>
</evidence>
<dbReference type="Gene3D" id="3.30.70.360">
    <property type="match status" value="1"/>
</dbReference>
<keyword evidence="3" id="KW-0378">Hydrolase</keyword>
<dbReference type="NCBIfam" id="NF005914">
    <property type="entry name" value="PRK07907.1"/>
    <property type="match status" value="1"/>
</dbReference>
<keyword evidence="2" id="KW-0479">Metal-binding</keyword>
<proteinExistence type="predicted"/>
<protein>
    <submittedName>
        <fullName evidence="5">M20/M25/M40 family metallo-hydrolase</fullName>
    </submittedName>
</protein>
<reference evidence="5" key="1">
    <citation type="submission" date="2022-01" db="EMBL/GenBank/DDBJ databases">
        <title>Genome-Based Taxonomic Classification of the Phylum Actinobacteria.</title>
        <authorList>
            <person name="Gao Y."/>
        </authorList>
    </citation>
    <scope>NUCLEOTIDE SEQUENCE</scope>
    <source>
        <strain evidence="5">KLBMP 8922</strain>
    </source>
</reference>
<sequence length="449" mass="47193">MHDGLEARVDGLMDGLCDDLKRLTRIPSIAFPGYPAEPVAEAHDAVVALLRDAGVQDIAALRLPDTAPVITGHIPPPTPDAPTVLLYAHYDVQPPGDESLWQTPPFEPTEVDGAIHGRGVADDKANLMAHIGALRAFGGRPPVGIRIVFEGQEEYGSPFDDYPAAHPDEFACDAMVVGDMGNIRAGVGTLTTALRGVVDVIVEVRTIAEAKHSGNFGGPAPDALKVLVAGLARLHDHDGNVAVPGLLRHEWGGAGWTDEEFRTLAGVEEGLPLVGTGGLGERLWSGPALTITGLDAPQVDTAASAVVPYARAKLNLRVHPRQDAFEAEQLLIDFLSALRPYGVPLTVRRSGEPGAGFAAATEGPAYRAAHQALRAAWGKDPVHAAAGGSIPLVASLAAAQPQAEILLFGAQDSLCNLHGPNERVLISELRGTVLAEAEFFRAFAEQSAE</sequence>
<evidence type="ECO:0000256" key="1">
    <source>
        <dbReference type="ARBA" id="ARBA00022670"/>
    </source>
</evidence>
<feature type="domain" description="Peptidase M20 dimerisation" evidence="4">
    <location>
        <begin position="194"/>
        <end position="337"/>
    </location>
</feature>
<evidence type="ECO:0000313" key="6">
    <source>
        <dbReference type="Proteomes" id="UP001165378"/>
    </source>
</evidence>
<dbReference type="Proteomes" id="UP001165378">
    <property type="component" value="Unassembled WGS sequence"/>
</dbReference>
<dbReference type="PANTHER" id="PTHR43270">
    <property type="entry name" value="BETA-ALA-HIS DIPEPTIDASE"/>
    <property type="match status" value="1"/>
</dbReference>